<dbReference type="InterPro" id="IPR055616">
    <property type="entry name" value="DUF7192"/>
</dbReference>
<dbReference type="OrthoDB" id="3667097at2"/>
<dbReference type="AlphaFoldDB" id="B9XA13"/>
<sequence length="298" mass="33735">MEAIDNPTTGTYIRRYEDWAEWMQYAAKDATFLPPESRMSRRVGHANWAGTETFEEAFKLATHGWAEGRDRVKEMADRIRSVICSKIVRPEPRFAEAGDEVCVGRYLEGEPSHMIEFPPQEHNASGGRIVSIGLNVFVSAGCNRELFQMRGAAIVAMIDALETLGYRCELTMCMGCTGQGKGSYQMTVPVKKASEQPEMDRLSFIFSHESIFRRLQFAVGETDPSRACQDQFGIGSYYWTPGKYAEARKHDFFFENMSSTEDNACWRSYELASEEVLRLLRASGLVELEDKASMEQST</sequence>
<name>B9XA13_PEDPL</name>
<keyword evidence="3" id="KW-1185">Reference proteome</keyword>
<dbReference type="Pfam" id="PF23822">
    <property type="entry name" value="DUF7192"/>
    <property type="match status" value="1"/>
</dbReference>
<dbReference type="Proteomes" id="UP000003688">
    <property type="component" value="Unassembled WGS sequence"/>
</dbReference>
<dbReference type="RefSeq" id="WP_007412661.1">
    <property type="nucleotide sequence ID" value="NZ_ABOX02000001.1"/>
</dbReference>
<dbReference type="STRING" id="320771.Cflav_PD5989"/>
<feature type="domain" description="DUF7192" evidence="1">
    <location>
        <begin position="36"/>
        <end position="259"/>
    </location>
</feature>
<gene>
    <name evidence="2" type="ORF">Cflav_PD5989</name>
</gene>
<evidence type="ECO:0000313" key="3">
    <source>
        <dbReference type="Proteomes" id="UP000003688"/>
    </source>
</evidence>
<proteinExistence type="predicted"/>
<comment type="caution">
    <text evidence="2">The sequence shown here is derived from an EMBL/GenBank/DDBJ whole genome shotgun (WGS) entry which is preliminary data.</text>
</comment>
<protein>
    <submittedName>
        <fullName evidence="2">Putative phage protein</fullName>
    </submittedName>
</protein>
<accession>B9XA13</accession>
<reference evidence="2 3" key="1">
    <citation type="journal article" date="2011" name="J. Bacteriol.">
        <title>Genome sequence of 'Pedosphaera parvula' Ellin514, an aerobic Verrucomicrobial isolate from pasture soil.</title>
        <authorList>
            <person name="Kant R."/>
            <person name="van Passel M.W."/>
            <person name="Sangwan P."/>
            <person name="Palva A."/>
            <person name="Lucas S."/>
            <person name="Copeland A."/>
            <person name="Lapidus A."/>
            <person name="Glavina Del Rio T."/>
            <person name="Dalin E."/>
            <person name="Tice H."/>
            <person name="Bruce D."/>
            <person name="Goodwin L."/>
            <person name="Pitluck S."/>
            <person name="Chertkov O."/>
            <person name="Larimer F.W."/>
            <person name="Land M.L."/>
            <person name="Hauser L."/>
            <person name="Brettin T.S."/>
            <person name="Detter J.C."/>
            <person name="Han S."/>
            <person name="de Vos W.M."/>
            <person name="Janssen P.H."/>
            <person name="Smidt H."/>
        </authorList>
    </citation>
    <scope>NUCLEOTIDE SEQUENCE [LARGE SCALE GENOMIC DNA]</scope>
    <source>
        <strain evidence="2 3">Ellin514</strain>
    </source>
</reference>
<organism evidence="2 3">
    <name type="scientific">Pedosphaera parvula (strain Ellin514)</name>
    <dbReference type="NCBI Taxonomy" id="320771"/>
    <lineage>
        <taxon>Bacteria</taxon>
        <taxon>Pseudomonadati</taxon>
        <taxon>Verrucomicrobiota</taxon>
        <taxon>Pedosphaerae</taxon>
        <taxon>Pedosphaerales</taxon>
        <taxon>Pedosphaeraceae</taxon>
        <taxon>Pedosphaera</taxon>
    </lineage>
</organism>
<evidence type="ECO:0000259" key="1">
    <source>
        <dbReference type="Pfam" id="PF23822"/>
    </source>
</evidence>
<dbReference type="EMBL" id="ABOX02000001">
    <property type="protein sequence ID" value="EEF63354.1"/>
    <property type="molecule type" value="Genomic_DNA"/>
</dbReference>
<evidence type="ECO:0000313" key="2">
    <source>
        <dbReference type="EMBL" id="EEF63354.1"/>
    </source>
</evidence>